<protein>
    <submittedName>
        <fullName evidence="1">Uncharacterized protein</fullName>
    </submittedName>
</protein>
<evidence type="ECO:0000313" key="2">
    <source>
        <dbReference type="Proteomes" id="UP000660611"/>
    </source>
</evidence>
<reference evidence="1" key="1">
    <citation type="submission" date="2021-01" db="EMBL/GenBank/DDBJ databases">
        <title>Whole genome shotgun sequence of Dactylosporangium siamense NBRC 106093.</title>
        <authorList>
            <person name="Komaki H."/>
            <person name="Tamura T."/>
        </authorList>
    </citation>
    <scope>NUCLEOTIDE SEQUENCE</scope>
    <source>
        <strain evidence="1">NBRC 106093</strain>
    </source>
</reference>
<proteinExistence type="predicted"/>
<keyword evidence="2" id="KW-1185">Reference proteome</keyword>
<dbReference type="Proteomes" id="UP000660611">
    <property type="component" value="Unassembled WGS sequence"/>
</dbReference>
<name>A0A919UJX3_9ACTN</name>
<comment type="caution">
    <text evidence="1">The sequence shown here is derived from an EMBL/GenBank/DDBJ whole genome shotgun (WGS) entry which is preliminary data.</text>
</comment>
<accession>A0A919UJX3</accession>
<dbReference type="AlphaFoldDB" id="A0A919UJX3"/>
<dbReference type="RefSeq" id="WP_203854746.1">
    <property type="nucleotide sequence ID" value="NZ_BAAAVW010000054.1"/>
</dbReference>
<organism evidence="1 2">
    <name type="scientific">Dactylosporangium siamense</name>
    <dbReference type="NCBI Taxonomy" id="685454"/>
    <lineage>
        <taxon>Bacteria</taxon>
        <taxon>Bacillati</taxon>
        <taxon>Actinomycetota</taxon>
        <taxon>Actinomycetes</taxon>
        <taxon>Micromonosporales</taxon>
        <taxon>Micromonosporaceae</taxon>
        <taxon>Dactylosporangium</taxon>
    </lineage>
</organism>
<sequence length="160" mass="16821">MSHVLPVPKAVKDLFDDLLGRPVTVNPAEPLRSADVPKTLVALYTDERSQLLAVIGMDFALTAFAGAAIGLIPPGGAEACIEDNEISKMIGENAIEVCNILAGLLNKEGVPRLKLYQTFLPGESAPTDAVNWLLALGRRLDLKVDVSGYGAGKISIALAG</sequence>
<dbReference type="EMBL" id="BONQ01000214">
    <property type="protein sequence ID" value="GIG53143.1"/>
    <property type="molecule type" value="Genomic_DNA"/>
</dbReference>
<gene>
    <name evidence="1" type="ORF">Dsi01nite_111840</name>
</gene>
<evidence type="ECO:0000313" key="1">
    <source>
        <dbReference type="EMBL" id="GIG53143.1"/>
    </source>
</evidence>